<sequence length="30" mass="3203">MKETHAVDHPAEVPDVDPTGRTRIGESLGS</sequence>
<proteinExistence type="predicted"/>
<accession>A0A382BFP6</accession>
<dbReference type="AlphaFoldDB" id="A0A382BFP6"/>
<evidence type="ECO:0000256" key="1">
    <source>
        <dbReference type="SAM" id="MobiDB-lite"/>
    </source>
</evidence>
<organism evidence="2">
    <name type="scientific">marine metagenome</name>
    <dbReference type="NCBI Taxonomy" id="408172"/>
    <lineage>
        <taxon>unclassified sequences</taxon>
        <taxon>metagenomes</taxon>
        <taxon>ecological metagenomes</taxon>
    </lineage>
</organism>
<feature type="compositionally biased region" description="Basic and acidic residues" evidence="1">
    <location>
        <begin position="1"/>
        <end position="24"/>
    </location>
</feature>
<protein>
    <submittedName>
        <fullName evidence="2">Uncharacterized protein</fullName>
    </submittedName>
</protein>
<feature type="region of interest" description="Disordered" evidence="1">
    <location>
        <begin position="1"/>
        <end position="30"/>
    </location>
</feature>
<reference evidence="2" key="1">
    <citation type="submission" date="2018-05" db="EMBL/GenBank/DDBJ databases">
        <authorList>
            <person name="Lanie J.A."/>
            <person name="Ng W.-L."/>
            <person name="Kazmierczak K.M."/>
            <person name="Andrzejewski T.M."/>
            <person name="Davidsen T.M."/>
            <person name="Wayne K.J."/>
            <person name="Tettelin H."/>
            <person name="Glass J.I."/>
            <person name="Rusch D."/>
            <person name="Podicherti R."/>
            <person name="Tsui H.-C.T."/>
            <person name="Winkler M.E."/>
        </authorList>
    </citation>
    <scope>NUCLEOTIDE SEQUENCE</scope>
</reference>
<evidence type="ECO:0000313" key="2">
    <source>
        <dbReference type="EMBL" id="SVB12474.1"/>
    </source>
</evidence>
<name>A0A382BFP6_9ZZZZ</name>
<dbReference type="EMBL" id="UINC01029556">
    <property type="protein sequence ID" value="SVB12474.1"/>
    <property type="molecule type" value="Genomic_DNA"/>
</dbReference>
<gene>
    <name evidence="2" type="ORF">METZ01_LOCUS165328</name>
</gene>